<name>A0A0K8RHM2_IXORI</name>
<evidence type="ECO:0000256" key="1">
    <source>
        <dbReference type="SAM" id="MobiDB-lite"/>
    </source>
</evidence>
<feature type="compositionally biased region" description="Basic residues" evidence="1">
    <location>
        <begin position="131"/>
        <end position="140"/>
    </location>
</feature>
<accession>A0A0K8RHM2</accession>
<protein>
    <submittedName>
        <fullName evidence="2">Putative secreted protein</fullName>
    </submittedName>
</protein>
<organism evidence="2">
    <name type="scientific">Ixodes ricinus</name>
    <name type="common">Common tick</name>
    <name type="synonym">Acarus ricinus</name>
    <dbReference type="NCBI Taxonomy" id="34613"/>
    <lineage>
        <taxon>Eukaryota</taxon>
        <taxon>Metazoa</taxon>
        <taxon>Ecdysozoa</taxon>
        <taxon>Arthropoda</taxon>
        <taxon>Chelicerata</taxon>
        <taxon>Arachnida</taxon>
        <taxon>Acari</taxon>
        <taxon>Parasitiformes</taxon>
        <taxon>Ixodida</taxon>
        <taxon>Ixodoidea</taxon>
        <taxon>Ixodidae</taxon>
        <taxon>Ixodinae</taxon>
        <taxon>Ixodes</taxon>
    </lineage>
</organism>
<sequence>MNMPRIFVSGLLVLWVIETCSSTLLLLSTTTTLLLLPILRQLLSQPGTVAGLSKCSRVWTVPFFPCYNVCQRGSLLRLSLPVLSLEIKPDETPCKLFGLFQGTCENGRCVTSIGAESEGSFGSAQNSETNKKKKKCRRGRRLVEKN</sequence>
<feature type="region of interest" description="Disordered" evidence="1">
    <location>
        <begin position="117"/>
        <end position="146"/>
    </location>
</feature>
<proteinExistence type="evidence at transcript level"/>
<evidence type="ECO:0000313" key="2">
    <source>
        <dbReference type="EMBL" id="JAA70576.1"/>
    </source>
</evidence>
<reference evidence="2" key="1">
    <citation type="submission" date="2012-12" db="EMBL/GenBank/DDBJ databases">
        <title>Identification and characterization of a phenylalanine ammonia-lyase gene family in Isatis indigotica Fort.</title>
        <authorList>
            <person name="Liu Q."/>
            <person name="Chen J."/>
            <person name="Zhou X."/>
            <person name="Di P."/>
            <person name="Xiao Y."/>
            <person name="Xuan H."/>
            <person name="Zhang L."/>
            <person name="Chen W."/>
        </authorList>
    </citation>
    <scope>NUCLEOTIDE SEQUENCE</scope>
    <source>
        <tissue evidence="2">Salivary gland</tissue>
    </source>
</reference>
<dbReference type="EMBL" id="GADI01003232">
    <property type="protein sequence ID" value="JAA70576.1"/>
    <property type="molecule type" value="mRNA"/>
</dbReference>
<dbReference type="AlphaFoldDB" id="A0A0K8RHM2"/>